<protein>
    <submittedName>
        <fullName evidence="3">VCBS repeat protein</fullName>
    </submittedName>
</protein>
<evidence type="ECO:0000313" key="4">
    <source>
        <dbReference type="Proteomes" id="UP000238176"/>
    </source>
</evidence>
<feature type="signal peptide" evidence="2">
    <location>
        <begin position="1"/>
        <end position="28"/>
    </location>
</feature>
<evidence type="ECO:0000313" key="3">
    <source>
        <dbReference type="EMBL" id="PRY61074.1"/>
    </source>
</evidence>
<accession>A0A2T0UT42</accession>
<dbReference type="AlphaFoldDB" id="A0A2T0UT42"/>
<keyword evidence="4" id="KW-1185">Reference proteome</keyword>
<name>A0A2T0UT42_9ACTN</name>
<keyword evidence="1 2" id="KW-0732">Signal</keyword>
<evidence type="ECO:0000256" key="1">
    <source>
        <dbReference type="ARBA" id="ARBA00022729"/>
    </source>
</evidence>
<dbReference type="OrthoDB" id="99430at2"/>
<evidence type="ECO:0000256" key="2">
    <source>
        <dbReference type="SAM" id="SignalP"/>
    </source>
</evidence>
<dbReference type="SUPFAM" id="SSF69318">
    <property type="entry name" value="Integrin alpha N-terminal domain"/>
    <property type="match status" value="3"/>
</dbReference>
<organism evidence="3 4">
    <name type="scientific">Glycomyces artemisiae</name>
    <dbReference type="NCBI Taxonomy" id="1076443"/>
    <lineage>
        <taxon>Bacteria</taxon>
        <taxon>Bacillati</taxon>
        <taxon>Actinomycetota</taxon>
        <taxon>Actinomycetes</taxon>
        <taxon>Glycomycetales</taxon>
        <taxon>Glycomycetaceae</taxon>
        <taxon>Glycomyces</taxon>
    </lineage>
</organism>
<dbReference type="PANTHER" id="PTHR44103:SF1">
    <property type="entry name" value="PROPROTEIN CONVERTASE P"/>
    <property type="match status" value="1"/>
</dbReference>
<dbReference type="Pfam" id="PF13517">
    <property type="entry name" value="FG-GAP_3"/>
    <property type="match status" value="3"/>
</dbReference>
<gene>
    <name evidence="3" type="ORF">B0I28_102693</name>
</gene>
<dbReference type="InterPro" id="IPR013517">
    <property type="entry name" value="FG-GAP"/>
</dbReference>
<proteinExistence type="predicted"/>
<dbReference type="InterPro" id="IPR028994">
    <property type="entry name" value="Integrin_alpha_N"/>
</dbReference>
<sequence>MNPDSPGRVGARLIAGAAAGLLAAAAFAAPAAAQDEEPAYEPFLHGDVTITEAAPGTTVNVTPVFFQQQDLAADTAAVVVEFSDSVADRLGSPAAQAAETYDNCGDTAGGGIACVITGFTGQTGAPFTLTGPIGYAIDAKAPGPIDICGCAYTVTTVDAATLAAEYGSITDDPESANRLSLTPAADQAWSAPADTAAAAPSGAVTVVTTEQQFDLYVSGLESWSGSIGDQPSQVLSVNNAGPATAFDMSDEGPGSYVFRGRMPDGVELVEVNSDDSSRWTCLDESELAAEYERTETTALDRFDFVCYFESVLAGTKYAGLQMHTRITEGATEPGRFEVAPTYTTEYSENLDSTPWNDVWVVLNGRPGIPLARNDFNNDGLEDLVSVRRSDGALRLNTGNGDGTLDAATTMASSGWAGFDVVMAGEVNSDGHADLLVRDNATGTLYTYPGDGAGGLKPRIRSGSSWNTMGVFTTLDVDGDGMTDIMAVRKSDGGLYYYSGNGDGTFANGVLLATGYNYIDAMISIGDVDKDGVEDVMFRLSQTQQYWVFASTATEPVELSPTLGEPEGRRLRQLVGAGDLDRDGLLDLLSLDTRTSGLYRQSFGLTGWVNSYRTVQSSGWAGASLPMVTLDRAHDYDEDGASDILARRSADGHLLIYYGTGTGSFYSGLYTWGTAFSGMNLLETAGDLDGDNRPDLLARTSGGTLYVYPGNGTGSYVDQRIKVGGGWNSMSAIVSGYDYNDDGKTDIIAREASNGNLWLYPGTGTGSHAARVLIGTGWNSMSLITAVGDLNHDGTADVIAKKNSDNCMYFYAGKPAGGLKNGVKIGCGWDVMNAVAATGDFNGDGHPDWVARHTNGSLYLYKGNGAGTYSALVKVGSGWGGMNIIA</sequence>
<reference evidence="3 4" key="1">
    <citation type="submission" date="2018-03" db="EMBL/GenBank/DDBJ databases">
        <title>Genomic Encyclopedia of Type Strains, Phase III (KMG-III): the genomes of soil and plant-associated and newly described type strains.</title>
        <authorList>
            <person name="Whitman W."/>
        </authorList>
    </citation>
    <scope>NUCLEOTIDE SEQUENCE [LARGE SCALE GENOMIC DNA]</scope>
    <source>
        <strain evidence="3 4">CGMCC 4.7067</strain>
    </source>
</reference>
<comment type="caution">
    <text evidence="3">The sequence shown here is derived from an EMBL/GenBank/DDBJ whole genome shotgun (WGS) entry which is preliminary data.</text>
</comment>
<dbReference type="Proteomes" id="UP000238176">
    <property type="component" value="Unassembled WGS sequence"/>
</dbReference>
<dbReference type="RefSeq" id="WP_106363224.1">
    <property type="nucleotide sequence ID" value="NZ_PVTJ01000002.1"/>
</dbReference>
<dbReference type="EMBL" id="PVTJ01000002">
    <property type="protein sequence ID" value="PRY61074.1"/>
    <property type="molecule type" value="Genomic_DNA"/>
</dbReference>
<feature type="chain" id="PRO_5039719374" evidence="2">
    <location>
        <begin position="29"/>
        <end position="885"/>
    </location>
</feature>
<dbReference type="Gene3D" id="2.130.10.130">
    <property type="entry name" value="Integrin alpha, N-terminal"/>
    <property type="match status" value="3"/>
</dbReference>
<dbReference type="PANTHER" id="PTHR44103">
    <property type="entry name" value="PROPROTEIN CONVERTASE P"/>
    <property type="match status" value="1"/>
</dbReference>